<protein>
    <submittedName>
        <fullName evidence="2">BRCT domain-containing protein</fullName>
    </submittedName>
</protein>
<dbReference type="WBParaSite" id="NBR_0000117201-mRNA-1">
    <property type="protein sequence ID" value="NBR_0000117201-mRNA-1"/>
    <property type="gene ID" value="NBR_0000117201"/>
</dbReference>
<feature type="compositionally biased region" description="Acidic residues" evidence="1">
    <location>
        <begin position="64"/>
        <end position="77"/>
    </location>
</feature>
<feature type="compositionally biased region" description="Basic residues" evidence="1">
    <location>
        <begin position="495"/>
        <end position="506"/>
    </location>
</feature>
<feature type="region of interest" description="Disordered" evidence="1">
    <location>
        <begin position="148"/>
        <end position="516"/>
    </location>
</feature>
<accession>A0A0N4XF70</accession>
<reference evidence="2" key="1">
    <citation type="submission" date="2017-02" db="UniProtKB">
        <authorList>
            <consortium name="WormBaseParasite"/>
        </authorList>
    </citation>
    <scope>IDENTIFICATION</scope>
</reference>
<feature type="region of interest" description="Disordered" evidence="1">
    <location>
        <begin position="1"/>
        <end position="80"/>
    </location>
</feature>
<sequence>LSRPHTSVVATVSSSPSPPKPQSRVEDHDEIQCSFEKQSTDDEEEVVERHEDDDLNLDAGAAEEQGEEDVAETEADTAPEPVAIATGDHVSISTESVITVGNNSTMEISQVKLVDYSFGNSTVDYTHINIADEDNEGRDQSQKLVEFEEDSNEVVVHEERQSPDDVFLPSVGSEEQEVVIEPQHTAQVTPPSSPHNLRSGSTAKKQRSAKKELRPETPTRQSRRLHAADTNAVEEPKETGVAKKSIRQRGDSSSSETGADPTSSTRKTPIRRKKPPIEAEHPIALVFTHETPPKTHDAEAATATTSPSRRLRQRTPSVTQQQTVLETPVTKTPRRTRRASAGKEDADDVSKSPSRATRARKPSTSPEAKTANVPNSATRNSSTRGASLSAVQEEVTKSPSRATRSRKGSSSPESVPVPKSAKKSTLSCYRSTRGSTLPAVAEDDAPKSPSRATRARKTSTSSEGTFSNVSKSPTRRSAALATTLPAVAEDEGTRSPRRSTRVAAHTKKLDTEPKAKKRMAAMVKDVLATAEKVVIKDPFADIDPREYFDKVAADTSVEVGSSGRRRTFSDSLVPEVTAKRSRRKLLADTILEDEEAGGDAEVVKESTTSTSRKATLSASRLRRATSATPVEITPSRMRTRKTAELSVEPSTPSSPSRRGRSRNIQSIPE</sequence>
<feature type="compositionally biased region" description="Polar residues" evidence="1">
    <location>
        <begin position="302"/>
        <end position="325"/>
    </location>
</feature>
<proteinExistence type="predicted"/>
<feature type="compositionally biased region" description="Polar residues" evidence="1">
    <location>
        <begin position="605"/>
        <end position="618"/>
    </location>
</feature>
<name>A0A0N4XF70_NIPBR</name>
<feature type="compositionally biased region" description="Polar residues" evidence="1">
    <location>
        <begin position="362"/>
        <end position="390"/>
    </location>
</feature>
<feature type="compositionally biased region" description="Low complexity" evidence="1">
    <location>
        <begin position="409"/>
        <end position="419"/>
    </location>
</feature>
<feature type="compositionally biased region" description="Polar residues" evidence="1">
    <location>
        <begin position="425"/>
        <end position="435"/>
    </location>
</feature>
<dbReference type="AlphaFoldDB" id="A0A0N4XF70"/>
<feature type="compositionally biased region" description="Polar residues" evidence="1">
    <location>
        <begin position="251"/>
        <end position="267"/>
    </location>
</feature>
<evidence type="ECO:0000313" key="2">
    <source>
        <dbReference type="WBParaSite" id="NBR_0000117201-mRNA-1"/>
    </source>
</evidence>
<feature type="compositionally biased region" description="Basic and acidic residues" evidence="1">
    <location>
        <begin position="341"/>
        <end position="350"/>
    </location>
</feature>
<feature type="region of interest" description="Disordered" evidence="1">
    <location>
        <begin position="593"/>
        <end position="669"/>
    </location>
</feature>
<feature type="compositionally biased region" description="Polar residues" evidence="1">
    <location>
        <begin position="458"/>
        <end position="472"/>
    </location>
</feature>
<evidence type="ECO:0000256" key="1">
    <source>
        <dbReference type="SAM" id="MobiDB-lite"/>
    </source>
</evidence>
<organism evidence="2">
    <name type="scientific">Nippostrongylus brasiliensis</name>
    <name type="common">Rat hookworm</name>
    <dbReference type="NCBI Taxonomy" id="27835"/>
    <lineage>
        <taxon>Eukaryota</taxon>
        <taxon>Metazoa</taxon>
        <taxon>Ecdysozoa</taxon>
        <taxon>Nematoda</taxon>
        <taxon>Chromadorea</taxon>
        <taxon>Rhabditida</taxon>
        <taxon>Rhabditina</taxon>
        <taxon>Rhabditomorpha</taxon>
        <taxon>Strongyloidea</taxon>
        <taxon>Heligmosomidae</taxon>
        <taxon>Nippostrongylus</taxon>
    </lineage>
</organism>
<feature type="compositionally biased region" description="Polar residues" evidence="1">
    <location>
        <begin position="184"/>
        <end position="203"/>
    </location>
</feature>